<evidence type="ECO:0000256" key="1">
    <source>
        <dbReference type="ARBA" id="ARBA00010605"/>
    </source>
</evidence>
<evidence type="ECO:0000313" key="6">
    <source>
        <dbReference type="Proteomes" id="UP000799753"/>
    </source>
</evidence>
<dbReference type="InterPro" id="IPR036935">
    <property type="entry name" value="Ribosomal_bL9_N_sf"/>
</dbReference>
<dbReference type="Gene3D" id="3.40.5.10">
    <property type="entry name" value="Ribosomal protein L9, N-terminal domain"/>
    <property type="match status" value="1"/>
</dbReference>
<gene>
    <name evidence="5" type="ORF">P280DRAFT_487512</name>
</gene>
<dbReference type="Pfam" id="PF01281">
    <property type="entry name" value="Ribosomal_L9_N"/>
    <property type="match status" value="1"/>
</dbReference>
<proteinExistence type="inferred from homology"/>
<evidence type="ECO:0000256" key="2">
    <source>
        <dbReference type="ARBA" id="ARBA00022980"/>
    </source>
</evidence>
<accession>A0A6A6SFP8</accession>
<dbReference type="GO" id="GO:0005840">
    <property type="term" value="C:ribosome"/>
    <property type="evidence" value="ECO:0007669"/>
    <property type="project" value="UniProtKB-KW"/>
</dbReference>
<evidence type="ECO:0000313" key="5">
    <source>
        <dbReference type="EMBL" id="KAF2645044.1"/>
    </source>
</evidence>
<protein>
    <recommendedName>
        <fullName evidence="4">Ribosomal protein L9 domain-containing protein</fullName>
    </recommendedName>
</protein>
<dbReference type="GO" id="GO:1990904">
    <property type="term" value="C:ribonucleoprotein complex"/>
    <property type="evidence" value="ECO:0007669"/>
    <property type="project" value="UniProtKB-KW"/>
</dbReference>
<keyword evidence="6" id="KW-1185">Reference proteome</keyword>
<dbReference type="InterPro" id="IPR020070">
    <property type="entry name" value="Ribosomal_bL9_N"/>
</dbReference>
<keyword evidence="3" id="KW-0687">Ribonucleoprotein</keyword>
<feature type="domain" description="Ribosomal protein L9" evidence="4">
    <location>
        <begin position="50"/>
        <end position="94"/>
    </location>
</feature>
<dbReference type="OrthoDB" id="5555409at2759"/>
<sequence length="284" mass="31231">MTSLARPALLPQCPSCVRRVTRLGLAVWSPLQQVRNKSKAAKEAERNIIVKLLHDTPRFGRAGTYIPINRAMMRNRWFPARIADYVPAVQLKQLKVQGVEIGRDASFGADLLEEEEEGFADGLLQQQQQQQYVRPIEIELLSAQRTAELIDTFVPSTIDFARQPIEQDRPEPSKRHGASAAADIYNLAQNALKEKTKAAGGTAIYGSVSSADIVATIKGALAHNDEAARVLLSEGDVNFITGHEEGDTTRVKQLGVFQVAIQVPGAEEPLTRNIRIRAKAETTT</sequence>
<dbReference type="EMBL" id="MU006778">
    <property type="protein sequence ID" value="KAF2645044.1"/>
    <property type="molecule type" value="Genomic_DNA"/>
</dbReference>
<dbReference type="Proteomes" id="UP000799753">
    <property type="component" value="Unassembled WGS sequence"/>
</dbReference>
<reference evidence="5" key="1">
    <citation type="journal article" date="2020" name="Stud. Mycol.">
        <title>101 Dothideomycetes genomes: a test case for predicting lifestyles and emergence of pathogens.</title>
        <authorList>
            <person name="Haridas S."/>
            <person name="Albert R."/>
            <person name="Binder M."/>
            <person name="Bloem J."/>
            <person name="Labutti K."/>
            <person name="Salamov A."/>
            <person name="Andreopoulos B."/>
            <person name="Baker S."/>
            <person name="Barry K."/>
            <person name="Bills G."/>
            <person name="Bluhm B."/>
            <person name="Cannon C."/>
            <person name="Castanera R."/>
            <person name="Culley D."/>
            <person name="Daum C."/>
            <person name="Ezra D."/>
            <person name="Gonzalez J."/>
            <person name="Henrissat B."/>
            <person name="Kuo A."/>
            <person name="Liang C."/>
            <person name="Lipzen A."/>
            <person name="Lutzoni F."/>
            <person name="Magnuson J."/>
            <person name="Mondo S."/>
            <person name="Nolan M."/>
            <person name="Ohm R."/>
            <person name="Pangilinan J."/>
            <person name="Park H.-J."/>
            <person name="Ramirez L."/>
            <person name="Alfaro M."/>
            <person name="Sun H."/>
            <person name="Tritt A."/>
            <person name="Yoshinaga Y."/>
            <person name="Zwiers L.-H."/>
            <person name="Turgeon B."/>
            <person name="Goodwin S."/>
            <person name="Spatafora J."/>
            <person name="Crous P."/>
            <person name="Grigoriev I."/>
        </authorList>
    </citation>
    <scope>NUCLEOTIDE SEQUENCE</scope>
    <source>
        <strain evidence="5">CBS 473.64</strain>
    </source>
</reference>
<evidence type="ECO:0000259" key="4">
    <source>
        <dbReference type="Pfam" id="PF01281"/>
    </source>
</evidence>
<evidence type="ECO:0000256" key="3">
    <source>
        <dbReference type="ARBA" id="ARBA00023274"/>
    </source>
</evidence>
<comment type="similarity">
    <text evidence="1">Belongs to the bacterial ribosomal protein bL9 family.</text>
</comment>
<name>A0A6A6SFP8_9PLEO</name>
<organism evidence="5 6">
    <name type="scientific">Massarina eburnea CBS 473.64</name>
    <dbReference type="NCBI Taxonomy" id="1395130"/>
    <lineage>
        <taxon>Eukaryota</taxon>
        <taxon>Fungi</taxon>
        <taxon>Dikarya</taxon>
        <taxon>Ascomycota</taxon>
        <taxon>Pezizomycotina</taxon>
        <taxon>Dothideomycetes</taxon>
        <taxon>Pleosporomycetidae</taxon>
        <taxon>Pleosporales</taxon>
        <taxon>Massarineae</taxon>
        <taxon>Massarinaceae</taxon>
        <taxon>Massarina</taxon>
    </lineage>
</organism>
<keyword evidence="2" id="KW-0689">Ribosomal protein</keyword>
<dbReference type="AlphaFoldDB" id="A0A6A6SFP8"/>